<sequence>PGQKSGAREKPKPESMRVKSLLKG</sequence>
<organism evidence="2 3">
    <name type="scientific">Parascedosporium putredinis</name>
    <dbReference type="NCBI Taxonomy" id="1442378"/>
    <lineage>
        <taxon>Eukaryota</taxon>
        <taxon>Fungi</taxon>
        <taxon>Dikarya</taxon>
        <taxon>Ascomycota</taxon>
        <taxon>Pezizomycotina</taxon>
        <taxon>Sordariomycetes</taxon>
        <taxon>Hypocreomycetidae</taxon>
        <taxon>Microascales</taxon>
        <taxon>Microascaceae</taxon>
        <taxon>Parascedosporium</taxon>
    </lineage>
</organism>
<evidence type="ECO:0000313" key="2">
    <source>
        <dbReference type="EMBL" id="CAI4220274.1"/>
    </source>
</evidence>
<accession>A0A9P1HEP7</accession>
<evidence type="ECO:0000256" key="1">
    <source>
        <dbReference type="SAM" id="MobiDB-lite"/>
    </source>
</evidence>
<evidence type="ECO:0000313" key="3">
    <source>
        <dbReference type="Proteomes" id="UP000838763"/>
    </source>
</evidence>
<dbReference type="EMBL" id="CALLCH030000021">
    <property type="protein sequence ID" value="CAI4220274.1"/>
    <property type="molecule type" value="Genomic_DNA"/>
</dbReference>
<dbReference type="AlphaFoldDB" id="A0A9P1HEP7"/>
<feature type="region of interest" description="Disordered" evidence="1">
    <location>
        <begin position="1"/>
        <end position="24"/>
    </location>
</feature>
<reference evidence="2" key="1">
    <citation type="submission" date="2022-11" db="EMBL/GenBank/DDBJ databases">
        <authorList>
            <person name="Scott C."/>
            <person name="Bruce N."/>
        </authorList>
    </citation>
    <scope>NUCLEOTIDE SEQUENCE</scope>
</reference>
<gene>
    <name evidence="2" type="ORF">PPNO1_LOCUS9810</name>
</gene>
<proteinExistence type="predicted"/>
<feature type="non-terminal residue" evidence="2">
    <location>
        <position position="1"/>
    </location>
</feature>
<feature type="non-terminal residue" evidence="2">
    <location>
        <position position="24"/>
    </location>
</feature>
<dbReference type="Proteomes" id="UP000838763">
    <property type="component" value="Unassembled WGS sequence"/>
</dbReference>
<dbReference type="OrthoDB" id="77251at2759"/>
<name>A0A9P1HEP7_9PEZI</name>
<comment type="caution">
    <text evidence="2">The sequence shown here is derived from an EMBL/GenBank/DDBJ whole genome shotgun (WGS) entry which is preliminary data.</text>
</comment>
<protein>
    <submittedName>
        <fullName evidence="2">Uncharacterized protein</fullName>
    </submittedName>
</protein>
<feature type="compositionally biased region" description="Basic and acidic residues" evidence="1">
    <location>
        <begin position="1"/>
        <end position="17"/>
    </location>
</feature>
<keyword evidence="3" id="KW-1185">Reference proteome</keyword>